<sequence length="278" mass="34327">MKQLTIYILYFLLISISGYSQKTDDRYITEPSPKRFFPELNDIEKVKYVKTIYYEIDSKNKFLGYFWDTEIYVDEYPYKYFYRIDNKTNDTIFKIIYEYYEDKNTLKYVIEDNNPTNEKNMFRPENTKRWYYDKKENIVKKLEAVNTKSQITNRYFNSRNLLIREESIYFNNDKSIIYYLYNEAHQLVKKIRTYNHNIDYIITWAYKEDNTYYVTEQLVYDRESIEFNNTIKPENSISSIKKTDNKTKYSYDKHNNWIKETYVDNEGFMITEREIIYK</sequence>
<gene>
    <name evidence="1" type="ORF">SAMN05421741_1043</name>
</gene>
<protein>
    <submittedName>
        <fullName evidence="1">Uncharacterized protein</fullName>
    </submittedName>
</protein>
<dbReference type="EMBL" id="FOVI01000004">
    <property type="protein sequence ID" value="SFN32786.1"/>
    <property type="molecule type" value="Genomic_DNA"/>
</dbReference>
<evidence type="ECO:0000313" key="1">
    <source>
        <dbReference type="EMBL" id="SFN32786.1"/>
    </source>
</evidence>
<accession>A0A1I4Y402</accession>
<name>A0A1I4Y402_9FLAO</name>
<dbReference type="RefSeq" id="WP_091519484.1">
    <property type="nucleotide sequence ID" value="NZ_FOVI01000004.1"/>
</dbReference>
<proteinExistence type="predicted"/>
<dbReference type="AlphaFoldDB" id="A0A1I4Y402"/>
<organism evidence="1 2">
    <name type="scientific">Paenimyroides ummariense</name>
    <dbReference type="NCBI Taxonomy" id="913024"/>
    <lineage>
        <taxon>Bacteria</taxon>
        <taxon>Pseudomonadati</taxon>
        <taxon>Bacteroidota</taxon>
        <taxon>Flavobacteriia</taxon>
        <taxon>Flavobacteriales</taxon>
        <taxon>Flavobacteriaceae</taxon>
        <taxon>Paenimyroides</taxon>
    </lineage>
</organism>
<dbReference type="STRING" id="913024.SAMN05421741_1043"/>
<reference evidence="2" key="1">
    <citation type="submission" date="2016-10" db="EMBL/GenBank/DDBJ databases">
        <authorList>
            <person name="Varghese N."/>
            <person name="Submissions S."/>
        </authorList>
    </citation>
    <scope>NUCLEOTIDE SEQUENCE [LARGE SCALE GENOMIC DNA]</scope>
    <source>
        <strain evidence="2">DS-12</strain>
    </source>
</reference>
<dbReference type="OrthoDB" id="1046747at2"/>
<dbReference type="Proteomes" id="UP000199036">
    <property type="component" value="Unassembled WGS sequence"/>
</dbReference>
<evidence type="ECO:0000313" key="2">
    <source>
        <dbReference type="Proteomes" id="UP000199036"/>
    </source>
</evidence>
<keyword evidence="2" id="KW-1185">Reference proteome</keyword>